<dbReference type="Proteomes" id="UP001290861">
    <property type="component" value="Unassembled WGS sequence"/>
</dbReference>
<organism evidence="1 2">
    <name type="scientific">Pontiella agarivorans</name>
    <dbReference type="NCBI Taxonomy" id="3038953"/>
    <lineage>
        <taxon>Bacteria</taxon>
        <taxon>Pseudomonadati</taxon>
        <taxon>Kiritimatiellota</taxon>
        <taxon>Kiritimatiellia</taxon>
        <taxon>Kiritimatiellales</taxon>
        <taxon>Pontiellaceae</taxon>
        <taxon>Pontiella</taxon>
    </lineage>
</organism>
<reference evidence="1 2" key="1">
    <citation type="journal article" date="2024" name="Appl. Environ. Microbiol.">
        <title>Pontiella agarivorans sp. nov., a novel marine anaerobic bacterium capable of degrading macroalgal polysaccharides and fixing nitrogen.</title>
        <authorList>
            <person name="Liu N."/>
            <person name="Kivenson V."/>
            <person name="Peng X."/>
            <person name="Cui Z."/>
            <person name="Lankiewicz T.S."/>
            <person name="Gosselin K.M."/>
            <person name="English C.J."/>
            <person name="Blair E.M."/>
            <person name="O'Malley M.A."/>
            <person name="Valentine D.L."/>
        </authorList>
    </citation>
    <scope>NUCLEOTIDE SEQUENCE [LARGE SCALE GENOMIC DNA]</scope>
    <source>
        <strain evidence="1 2">NLcol2</strain>
    </source>
</reference>
<proteinExistence type="predicted"/>
<accession>A0ABU5MY78</accession>
<dbReference type="EMBL" id="JARVCO010000010">
    <property type="protein sequence ID" value="MDZ8119026.1"/>
    <property type="molecule type" value="Genomic_DNA"/>
</dbReference>
<evidence type="ECO:0000313" key="2">
    <source>
        <dbReference type="Proteomes" id="UP001290861"/>
    </source>
</evidence>
<gene>
    <name evidence="1" type="ORF">P9H32_10355</name>
</gene>
<dbReference type="InterPro" id="IPR030895">
    <property type="entry name" value="T5SS_PEPC_rpt"/>
</dbReference>
<dbReference type="NCBIfam" id="TIGR04393">
    <property type="entry name" value="rpt_T5SS_PEPC"/>
    <property type="match status" value="1"/>
</dbReference>
<dbReference type="RefSeq" id="WP_322608818.1">
    <property type="nucleotide sequence ID" value="NZ_JARVCO010000010.1"/>
</dbReference>
<sequence>MTTLEGDTMKAEPVTITSRNPFVGISMLILTILSVIGPPSQAALTYFGSVTDLDGNPWPGSGHVAVGYAADGSMYLDGSTSIVLYDTYIAYGEGVDGSFAMSGSGCSLEFTANLLVGNGINSSGRVTFRNGARMIQPTYQNHHIILGLGVGSSGEMVLTGYGTKIRLSDNLYCGHLTGAKGWMEVKDGAVWESAGIHIGYQADAEGEVVVKGSGSILRQWTNGRAEIGRSGHGSLIVKDGALADLRDLRVADVESSYGEVLVTGAGSRLENHYSATQFARGASGVPDPEPATAIIRLARGGVLYTHSDLYVGGTATSSTGTLVFTIGNNGSGSIVPGHAEVDGVLNLYLSHLQMEVDPGVALTLGQQFTLIDYQSFNSSYTFENVSEGGVILTPNHYAFRINYATDLGSGDLAITATVVAPPVADGDGDELLDAWEILCFGSTNNPIGDPDLDPDGDGRNNICEHVAGTDPLDPEAYCFIGMSDVPANTPWELFYTPYEAAVTYDIERAAELTTTNPASPWNPVIPVSNTVSGSEILFTIPGSSSDNAFYRVRISR</sequence>
<keyword evidence="2" id="KW-1185">Reference proteome</keyword>
<name>A0ABU5MY78_9BACT</name>
<protein>
    <submittedName>
        <fullName evidence="1">Uncharacterized protein</fullName>
    </submittedName>
</protein>
<comment type="caution">
    <text evidence="1">The sequence shown here is derived from an EMBL/GenBank/DDBJ whole genome shotgun (WGS) entry which is preliminary data.</text>
</comment>
<evidence type="ECO:0000313" key="1">
    <source>
        <dbReference type="EMBL" id="MDZ8119026.1"/>
    </source>
</evidence>